<dbReference type="AlphaFoldDB" id="A0A2R6WBD0"/>
<dbReference type="PANTHER" id="PTHR13027:SF7">
    <property type="entry name" value="VACUOLAR FUSION PROTEIN MON1 HOMOLOG"/>
    <property type="match status" value="1"/>
</dbReference>
<feature type="region of interest" description="Disordered" evidence="2">
    <location>
        <begin position="1"/>
        <end position="241"/>
    </location>
</feature>
<dbReference type="GO" id="GO:0005768">
    <property type="term" value="C:endosome"/>
    <property type="evidence" value="ECO:0007669"/>
    <property type="project" value="EnsemblPlants"/>
</dbReference>
<dbReference type="Gramene" id="Mp4g07110.1">
    <property type="protein sequence ID" value="Mp4g07110.1.cds"/>
    <property type="gene ID" value="Mp4g07110"/>
</dbReference>
<dbReference type="GO" id="GO:0045324">
    <property type="term" value="P:late endosome to vacuole transport"/>
    <property type="evidence" value="ECO:0007669"/>
    <property type="project" value="EnsemblPlants"/>
</dbReference>
<dbReference type="InterPro" id="IPR043971">
    <property type="entry name" value="FUZ/MON1/HPS1_longin_2"/>
</dbReference>
<dbReference type="Gramene" id="Mp4g07110.2">
    <property type="protein sequence ID" value="Mp4g07110.2.cds"/>
    <property type="gene ID" value="Mp4g07110"/>
</dbReference>
<dbReference type="InterPro" id="IPR043970">
    <property type="entry name" value="FUZ/MON1/HPS1_longin_3"/>
</dbReference>
<dbReference type="PRINTS" id="PR01546">
    <property type="entry name" value="YEAST73DUF"/>
</dbReference>
<feature type="domain" description="FUZ/MON1/HPS1 second Longin" evidence="4">
    <location>
        <begin position="408"/>
        <end position="502"/>
    </location>
</feature>
<evidence type="ECO:0000259" key="5">
    <source>
        <dbReference type="Pfam" id="PF19038"/>
    </source>
</evidence>
<evidence type="ECO:0000259" key="3">
    <source>
        <dbReference type="Pfam" id="PF19036"/>
    </source>
</evidence>
<gene>
    <name evidence="6" type="ORF">MARPO_0115s0070</name>
</gene>
<feature type="domain" description="FUZ/MON1/HPS1 first Longin" evidence="3">
    <location>
        <begin position="248"/>
        <end position="369"/>
    </location>
</feature>
<keyword evidence="7" id="KW-1185">Reference proteome</keyword>
<feature type="compositionally biased region" description="Basic and acidic residues" evidence="2">
    <location>
        <begin position="159"/>
        <end position="173"/>
    </location>
</feature>
<accession>A0A2R6WBD0</accession>
<reference evidence="6" key="2">
    <citation type="submission" date="2017-12" db="EMBL/GenBank/DDBJ databases">
        <title>WGS assembly of Marchantia polymorpha.</title>
        <authorList>
            <person name="Bowman J.L."/>
            <person name="Kohchi T."/>
            <person name="Yamato K.T."/>
            <person name="Jenkins J."/>
            <person name="Shu S."/>
            <person name="Ishizaki K."/>
            <person name="Yamaoka S."/>
            <person name="Nishihama R."/>
            <person name="Nakamura Y."/>
            <person name="Berger F."/>
            <person name="Adam C."/>
            <person name="Aki S.S."/>
            <person name="Althoff F."/>
            <person name="Araki T."/>
            <person name="Arteaga-Vazquez M.A."/>
            <person name="Balasubrmanian S."/>
            <person name="Bauer D."/>
            <person name="Boehm C.R."/>
            <person name="Briginshaw L."/>
            <person name="Caballero-Perez J."/>
            <person name="Catarino B."/>
            <person name="Chen F."/>
            <person name="Chiyoda S."/>
            <person name="Chovatia M."/>
            <person name="Davies K.M."/>
            <person name="Delmans M."/>
            <person name="Demura T."/>
            <person name="Dierschke T."/>
            <person name="Dolan L."/>
            <person name="Dorantes-Acosta A.E."/>
            <person name="Eklund D.M."/>
            <person name="Florent S.N."/>
            <person name="Flores-Sandoval E."/>
            <person name="Fujiyama A."/>
            <person name="Fukuzawa H."/>
            <person name="Galik B."/>
            <person name="Grimanelli D."/>
            <person name="Grimwood J."/>
            <person name="Grossniklaus U."/>
            <person name="Hamada T."/>
            <person name="Haseloff J."/>
            <person name="Hetherington A.J."/>
            <person name="Higo A."/>
            <person name="Hirakawa Y."/>
            <person name="Hundley H.N."/>
            <person name="Ikeda Y."/>
            <person name="Inoue K."/>
            <person name="Inoue S."/>
            <person name="Ishida S."/>
            <person name="Jia Q."/>
            <person name="Kakita M."/>
            <person name="Kanazawa T."/>
            <person name="Kawai Y."/>
            <person name="Kawashima T."/>
            <person name="Kennedy M."/>
            <person name="Kinose K."/>
            <person name="Kinoshita T."/>
            <person name="Kohara Y."/>
            <person name="Koide E."/>
            <person name="Komatsu K."/>
            <person name="Kopischke S."/>
            <person name="Kubo M."/>
            <person name="Kyozuka J."/>
            <person name="Lagercrantz U."/>
            <person name="Lin S.S."/>
            <person name="Lindquist E."/>
            <person name="Lipzen A.M."/>
            <person name="Lu C."/>
            <person name="Luna E.D."/>
            <person name="Martienssen R.A."/>
            <person name="Minamino N."/>
            <person name="Mizutani M."/>
            <person name="Mizutani M."/>
            <person name="Mochizuki N."/>
            <person name="Monte I."/>
            <person name="Mosher R."/>
            <person name="Nagasaki H."/>
            <person name="Nakagami H."/>
            <person name="Naramoto S."/>
            <person name="Nishitani K."/>
            <person name="Ohtani M."/>
            <person name="Okamoto T."/>
            <person name="Okumura M."/>
            <person name="Phillips J."/>
            <person name="Pollak B."/>
            <person name="Reinders A."/>
            <person name="Roevekamp M."/>
            <person name="Sano R."/>
            <person name="Sawa S."/>
            <person name="Schmid M.W."/>
            <person name="Shirakawa M."/>
            <person name="Solano R."/>
            <person name="Spunde A."/>
            <person name="Suetsugu N."/>
            <person name="Sugano S."/>
            <person name="Sugiyama A."/>
            <person name="Sun R."/>
            <person name="Suzuki Y."/>
            <person name="Takenaka M."/>
            <person name="Takezawa D."/>
            <person name="Tomogane H."/>
            <person name="Tsuzuki M."/>
            <person name="Ueda T."/>
            <person name="Umeda M."/>
            <person name="Ward J.M."/>
            <person name="Watanabe Y."/>
            <person name="Yazaki K."/>
            <person name="Yokoyama R."/>
            <person name="Yoshitake Y."/>
            <person name="Yotsui I."/>
            <person name="Zachgo S."/>
            <person name="Schmutz J."/>
        </authorList>
    </citation>
    <scope>NUCLEOTIDE SEQUENCE [LARGE SCALE GENOMIC DNA]</scope>
    <source>
        <strain evidence="6">Tak-1</strain>
    </source>
</reference>
<dbReference type="GO" id="GO:0099402">
    <property type="term" value="P:plant organ development"/>
    <property type="evidence" value="ECO:0007669"/>
    <property type="project" value="EnsemblPlants"/>
</dbReference>
<dbReference type="EMBL" id="KZ772787">
    <property type="protein sequence ID" value="PTQ31160.1"/>
    <property type="molecule type" value="Genomic_DNA"/>
</dbReference>
<feature type="compositionally biased region" description="Basic and acidic residues" evidence="2">
    <location>
        <begin position="139"/>
        <end position="152"/>
    </location>
</feature>
<dbReference type="PANTHER" id="PTHR13027">
    <property type="entry name" value="SAND PROTEIN-RELATED"/>
    <property type="match status" value="1"/>
</dbReference>
<evidence type="ECO:0000259" key="4">
    <source>
        <dbReference type="Pfam" id="PF19037"/>
    </source>
</evidence>
<dbReference type="Pfam" id="PF19038">
    <property type="entry name" value="Fuz_longin_3"/>
    <property type="match status" value="1"/>
</dbReference>
<dbReference type="Proteomes" id="UP000244005">
    <property type="component" value="Unassembled WGS sequence"/>
</dbReference>
<dbReference type="InterPro" id="IPR043972">
    <property type="entry name" value="FUZ/MON1/HPS1_longin_1"/>
</dbReference>
<evidence type="ECO:0000313" key="6">
    <source>
        <dbReference type="EMBL" id="PTQ31159.1"/>
    </source>
</evidence>
<feature type="compositionally biased region" description="Low complexity" evidence="2">
    <location>
        <begin position="180"/>
        <end position="206"/>
    </location>
</feature>
<feature type="domain" description="FUZ/MON1/HPS1 third Longin" evidence="5">
    <location>
        <begin position="569"/>
        <end position="670"/>
    </location>
</feature>
<dbReference type="GO" id="GO:0007033">
    <property type="term" value="P:vacuole organization"/>
    <property type="evidence" value="ECO:0007669"/>
    <property type="project" value="EnsemblPlants"/>
</dbReference>
<dbReference type="EMBL" id="KZ772787">
    <property type="protein sequence ID" value="PTQ31159.1"/>
    <property type="molecule type" value="Genomic_DNA"/>
</dbReference>
<dbReference type="Pfam" id="PF19036">
    <property type="entry name" value="Fuz_longin_1"/>
    <property type="match status" value="1"/>
</dbReference>
<proteinExistence type="inferred from homology"/>
<feature type="region of interest" description="Disordered" evidence="2">
    <location>
        <begin position="529"/>
        <end position="558"/>
    </location>
</feature>
<comment type="function">
    <text evidence="1">Plays an important role in membrane trafficking through the secretory apparatus.</text>
</comment>
<dbReference type="OrthoDB" id="272411at2759"/>
<dbReference type="Pfam" id="PF19037">
    <property type="entry name" value="Fuz_longin_2"/>
    <property type="match status" value="1"/>
</dbReference>
<feature type="compositionally biased region" description="Acidic residues" evidence="2">
    <location>
        <begin position="52"/>
        <end position="70"/>
    </location>
</feature>
<reference evidence="7" key="1">
    <citation type="journal article" date="2017" name="Cell">
        <title>Insights into land plant evolution garnered from the Marchantia polymorpha genome.</title>
        <authorList>
            <person name="Bowman J.L."/>
            <person name="Kohchi T."/>
            <person name="Yamato K.T."/>
            <person name="Jenkins J."/>
            <person name="Shu S."/>
            <person name="Ishizaki K."/>
            <person name="Yamaoka S."/>
            <person name="Nishihama R."/>
            <person name="Nakamura Y."/>
            <person name="Berger F."/>
            <person name="Adam C."/>
            <person name="Aki S.S."/>
            <person name="Althoff F."/>
            <person name="Araki T."/>
            <person name="Arteaga-Vazquez M.A."/>
            <person name="Balasubrmanian S."/>
            <person name="Barry K."/>
            <person name="Bauer D."/>
            <person name="Boehm C.R."/>
            <person name="Briginshaw L."/>
            <person name="Caballero-Perez J."/>
            <person name="Catarino B."/>
            <person name="Chen F."/>
            <person name="Chiyoda S."/>
            <person name="Chovatia M."/>
            <person name="Davies K.M."/>
            <person name="Delmans M."/>
            <person name="Demura T."/>
            <person name="Dierschke T."/>
            <person name="Dolan L."/>
            <person name="Dorantes-Acosta A.E."/>
            <person name="Eklund D.M."/>
            <person name="Florent S.N."/>
            <person name="Flores-Sandoval E."/>
            <person name="Fujiyama A."/>
            <person name="Fukuzawa H."/>
            <person name="Galik B."/>
            <person name="Grimanelli D."/>
            <person name="Grimwood J."/>
            <person name="Grossniklaus U."/>
            <person name="Hamada T."/>
            <person name="Haseloff J."/>
            <person name="Hetherington A.J."/>
            <person name="Higo A."/>
            <person name="Hirakawa Y."/>
            <person name="Hundley H.N."/>
            <person name="Ikeda Y."/>
            <person name="Inoue K."/>
            <person name="Inoue S.I."/>
            <person name="Ishida S."/>
            <person name="Jia Q."/>
            <person name="Kakita M."/>
            <person name="Kanazawa T."/>
            <person name="Kawai Y."/>
            <person name="Kawashima T."/>
            <person name="Kennedy M."/>
            <person name="Kinose K."/>
            <person name="Kinoshita T."/>
            <person name="Kohara Y."/>
            <person name="Koide E."/>
            <person name="Komatsu K."/>
            <person name="Kopischke S."/>
            <person name="Kubo M."/>
            <person name="Kyozuka J."/>
            <person name="Lagercrantz U."/>
            <person name="Lin S.S."/>
            <person name="Lindquist E."/>
            <person name="Lipzen A.M."/>
            <person name="Lu C.W."/>
            <person name="De Luna E."/>
            <person name="Martienssen R.A."/>
            <person name="Minamino N."/>
            <person name="Mizutani M."/>
            <person name="Mizutani M."/>
            <person name="Mochizuki N."/>
            <person name="Monte I."/>
            <person name="Mosher R."/>
            <person name="Nagasaki H."/>
            <person name="Nakagami H."/>
            <person name="Naramoto S."/>
            <person name="Nishitani K."/>
            <person name="Ohtani M."/>
            <person name="Okamoto T."/>
            <person name="Okumura M."/>
            <person name="Phillips J."/>
            <person name="Pollak B."/>
            <person name="Reinders A."/>
            <person name="Rovekamp M."/>
            <person name="Sano R."/>
            <person name="Sawa S."/>
            <person name="Schmid M.W."/>
            <person name="Shirakawa M."/>
            <person name="Solano R."/>
            <person name="Spunde A."/>
            <person name="Suetsugu N."/>
            <person name="Sugano S."/>
            <person name="Sugiyama A."/>
            <person name="Sun R."/>
            <person name="Suzuki Y."/>
            <person name="Takenaka M."/>
            <person name="Takezawa D."/>
            <person name="Tomogane H."/>
            <person name="Tsuzuki M."/>
            <person name="Ueda T."/>
            <person name="Umeda M."/>
            <person name="Ward J.M."/>
            <person name="Watanabe Y."/>
            <person name="Yazaki K."/>
            <person name="Yokoyama R."/>
            <person name="Yoshitake Y."/>
            <person name="Yotsui I."/>
            <person name="Zachgo S."/>
            <person name="Schmutz J."/>
        </authorList>
    </citation>
    <scope>NUCLEOTIDE SEQUENCE [LARGE SCALE GENOMIC DNA]</scope>
    <source>
        <strain evidence="7">Tak-1</strain>
    </source>
</reference>
<dbReference type="OMA" id="QQPFNAK"/>
<feature type="compositionally biased region" description="Polar residues" evidence="2">
    <location>
        <begin position="1"/>
        <end position="14"/>
    </location>
</feature>
<protein>
    <recommendedName>
        <fullName evidence="1">Vacuolar fusion protein MON1 homolog</fullName>
    </recommendedName>
</protein>
<evidence type="ECO:0000313" key="7">
    <source>
        <dbReference type="Proteomes" id="UP000244005"/>
    </source>
</evidence>
<dbReference type="InterPro" id="IPR004353">
    <property type="entry name" value="Mon1"/>
</dbReference>
<name>A0A2R6WBD0_MARPO</name>
<evidence type="ECO:0000256" key="2">
    <source>
        <dbReference type="SAM" id="MobiDB-lite"/>
    </source>
</evidence>
<evidence type="ECO:0000256" key="1">
    <source>
        <dbReference type="RuleBase" id="RU367048"/>
    </source>
</evidence>
<sequence>MASSGGKDSSSPIDSNGRVGREHSNPEAISALYEDLFENDNSERPCYLPDSGQEDYSGDGDGVGDGDEDGNSPREIVQKGRGDSVVEEKGELNAANGASPEASATQMNNDSRESGSDVGTLPEDLDARSSTGNEDEIQEKDHEFNFRDRVRAESSSTERLVHLDGEMSSDRGLDGPPSPTSSQGGTSGYMAGSGSSSASTSSVSGVEIGTDQDTEGIGSRKEERGVWVPGKRHSQEDDSHPSWRRHKKHFFILSNAGKPIYSRYGDEHKLAGFSATLQAIMSFVENSGDTIHLVRAGDHQIIFLVRGPLYLVCISSTDEPFQVLKGQLELLHGQLLLILTKAVEKCFLKNSKFDMRPLLGGTDVVFSSLIHAFSWDPATFLSAYSCLPLPYVTRQAACGALQDMTDSGVLFALLMCGTKVISLVGPRKASLHPHDLLLLSNFILSSDSFRTSESFSPVCLPRYNATAFMYAYVQYLNKDTCLILLTGDPNDFFHLKECRAQIEIALRESDVLREVNNSISRGGLRIEDLPDSEDLVPPEGVSSREDRSSGDGASTSAFNSVPGAGGAAGLWHFIYRSTYLDQFVASEFSPPLNTRSAQKRLYRAFQKLHASMHDTEASGPHKMQYRRDENHVLLSWRNSDFELYAAFDPLAEKSSAIFVCNRICQWIRDVECEIFLLGATPFNW</sequence>
<feature type="compositionally biased region" description="Basic and acidic residues" evidence="2">
    <location>
        <begin position="76"/>
        <end position="91"/>
    </location>
</feature>
<dbReference type="GO" id="GO:0006623">
    <property type="term" value="P:protein targeting to vacuole"/>
    <property type="evidence" value="ECO:0007669"/>
    <property type="project" value="UniProtKB-UniRule"/>
</dbReference>
<comment type="similarity">
    <text evidence="1">Belongs to the MON1/SAND family.</text>
</comment>
<organism evidence="6 7">
    <name type="scientific">Marchantia polymorpha</name>
    <name type="common">Common liverwort</name>
    <name type="synonym">Marchantia aquatica</name>
    <dbReference type="NCBI Taxonomy" id="3197"/>
    <lineage>
        <taxon>Eukaryota</taxon>
        <taxon>Viridiplantae</taxon>
        <taxon>Streptophyta</taxon>
        <taxon>Embryophyta</taxon>
        <taxon>Marchantiophyta</taxon>
        <taxon>Marchantiopsida</taxon>
        <taxon>Marchantiidae</taxon>
        <taxon>Marchantiales</taxon>
        <taxon>Marchantiaceae</taxon>
        <taxon>Marchantia</taxon>
    </lineage>
</organism>